<sequence length="348" mass="37865">MNAVPTLAALGLPPDGEPDDTHDKAFERIQKKVFEHDAAELDELMNEKYRQAANVSIGLHGLSQVPGSTQSPSWWPENSGLPSSPKRPLAGLKIVDLNRVIAGPAITRGLAELGASVMRVVSPHIPDLTPDEADKEKLRQLILEAVIIVDGYRPGVMERLGFGRQAVLDLVRNRDHGIIYVGRTAMAGTAPGLTVLDDSRLVMLISLGFGKAMGLDEAVTSIFPNSDFCTGIAGTSGVLDALVQRAEKGGSYTVDTSLNYYSQWLARSVGTYNEDLFKLLYMHDKDVLFNPAFFEPRRANAIGATLIMPKPVTQYKDKAVEPGYKIGVRGNGVDKPMWPEDLSVEIVQ</sequence>
<dbReference type="InterPro" id="IPR023606">
    <property type="entry name" value="CoA-Trfase_III_dom_1_sf"/>
</dbReference>
<reference evidence="2 3" key="1">
    <citation type="submission" date="2019-06" db="EMBL/GenBank/DDBJ databases">
        <title>Wine fermentation using esterase from Monascus purpureus.</title>
        <authorList>
            <person name="Geng C."/>
            <person name="Zhang Y."/>
        </authorList>
    </citation>
    <scope>NUCLEOTIDE SEQUENCE [LARGE SCALE GENOMIC DNA]</scope>
    <source>
        <strain evidence="2">HQ1</strain>
    </source>
</reference>
<dbReference type="AlphaFoldDB" id="A0A507R0G2"/>
<evidence type="ECO:0000313" key="2">
    <source>
        <dbReference type="EMBL" id="TQB73492.1"/>
    </source>
</evidence>
<dbReference type="PANTHER" id="PTHR48229:SF2">
    <property type="entry name" value="CAIB_BAIF FAMILY PROTEIN"/>
    <property type="match status" value="1"/>
</dbReference>
<dbReference type="EMBL" id="VIFY01000043">
    <property type="protein sequence ID" value="TQB73492.1"/>
    <property type="molecule type" value="Genomic_DNA"/>
</dbReference>
<accession>A0A507R0G2</accession>
<keyword evidence="3" id="KW-1185">Reference proteome</keyword>
<dbReference type="PANTHER" id="PTHR48229">
    <property type="entry name" value="CAIB/BAIF FAMILY ENZYME (AFU_ORTHOLOGUE AFUA_1G05360)-RELATED"/>
    <property type="match status" value="1"/>
</dbReference>
<gene>
    <name evidence="2" type="ORF">MPDQ_005802</name>
</gene>
<dbReference type="GO" id="GO:0003824">
    <property type="term" value="F:catalytic activity"/>
    <property type="evidence" value="ECO:0007669"/>
    <property type="project" value="InterPro"/>
</dbReference>
<organism evidence="2 3">
    <name type="scientific">Monascus purpureus</name>
    <name type="common">Red mold</name>
    <name type="synonym">Monascus anka</name>
    <dbReference type="NCBI Taxonomy" id="5098"/>
    <lineage>
        <taxon>Eukaryota</taxon>
        <taxon>Fungi</taxon>
        <taxon>Dikarya</taxon>
        <taxon>Ascomycota</taxon>
        <taxon>Pezizomycotina</taxon>
        <taxon>Eurotiomycetes</taxon>
        <taxon>Eurotiomycetidae</taxon>
        <taxon>Eurotiales</taxon>
        <taxon>Aspergillaceae</taxon>
        <taxon>Monascus</taxon>
    </lineage>
</organism>
<name>A0A507R0G2_MONPU</name>
<protein>
    <submittedName>
        <fullName evidence="2">Uncharacterized protein</fullName>
    </submittedName>
</protein>
<dbReference type="SUPFAM" id="SSF89796">
    <property type="entry name" value="CoA-transferase family III (CaiB/BaiF)"/>
    <property type="match status" value="1"/>
</dbReference>
<dbReference type="Gene3D" id="3.40.50.10540">
    <property type="entry name" value="Crotonobetainyl-coa:carnitine coa-transferase, domain 1"/>
    <property type="match status" value="2"/>
</dbReference>
<dbReference type="Proteomes" id="UP000319663">
    <property type="component" value="Unassembled WGS sequence"/>
</dbReference>
<comment type="caution">
    <text evidence="2">The sequence shown here is derived from an EMBL/GenBank/DDBJ whole genome shotgun (WGS) entry which is preliminary data.</text>
</comment>
<evidence type="ECO:0000313" key="3">
    <source>
        <dbReference type="Proteomes" id="UP000319663"/>
    </source>
</evidence>
<proteinExistence type="inferred from homology"/>
<evidence type="ECO:0000256" key="1">
    <source>
        <dbReference type="ARBA" id="ARBA00008383"/>
    </source>
</evidence>
<dbReference type="InterPro" id="IPR052985">
    <property type="entry name" value="CoA-trans_III_biosynth/detox"/>
</dbReference>
<dbReference type="Pfam" id="PF02515">
    <property type="entry name" value="CoA_transf_3"/>
    <property type="match status" value="2"/>
</dbReference>
<dbReference type="InterPro" id="IPR003673">
    <property type="entry name" value="CoA-Trfase_fam_III"/>
</dbReference>
<comment type="similarity">
    <text evidence="1">Belongs to the CoA-transferase III family.</text>
</comment>
<dbReference type="STRING" id="5098.A0A507R0G2"/>